<dbReference type="Proteomes" id="UP000092649">
    <property type="component" value="Unassembled WGS sequence"/>
</dbReference>
<gene>
    <name evidence="8" type="ORF">QS62_08815</name>
</gene>
<feature type="transmembrane region" description="Helical" evidence="6">
    <location>
        <begin position="178"/>
        <end position="197"/>
    </location>
</feature>
<feature type="transmembrane region" description="Helical" evidence="6">
    <location>
        <begin position="122"/>
        <end position="138"/>
    </location>
</feature>
<feature type="transmembrane region" description="Helical" evidence="6">
    <location>
        <begin position="209"/>
        <end position="227"/>
    </location>
</feature>
<keyword evidence="5 6" id="KW-0472">Membrane</keyword>
<sequence length="298" mass="33005">MKNINGSGEIILFFVSILAAAGWFFSKYALVGFPPVGFIGLRFFSAALIFFPFAYPQFKRLTHSEILRALSTGLVFAIFMATWIIAITFNNNLGSGAFLLSVSMLLAPLISWLVFRNKPLRTFWIALPTALCGVYLLANSKGDFHFSLDSSLYLLASLFSAIYFVLHNQYSKSIAPLPLTTLQLAVVGVLCLSYSLLTEEWQSEIPSSAIGWLATSVLIGTNFRYMLQTIGQRYCHIANASIIMLLEPVWTIILSVILLGEQLTTVKIIGSALILSALLIYRIQNLLGLLKGRNRQST</sequence>
<dbReference type="AlphaFoldDB" id="A0A1A7NSJ8"/>
<keyword evidence="9" id="KW-1185">Reference proteome</keyword>
<evidence type="ECO:0000256" key="3">
    <source>
        <dbReference type="ARBA" id="ARBA00022692"/>
    </source>
</evidence>
<feature type="transmembrane region" description="Helical" evidence="6">
    <location>
        <begin position="239"/>
        <end position="259"/>
    </location>
</feature>
<dbReference type="InterPro" id="IPR000620">
    <property type="entry name" value="EamA_dom"/>
</dbReference>
<keyword evidence="3 6" id="KW-0812">Transmembrane</keyword>
<evidence type="ECO:0000256" key="1">
    <source>
        <dbReference type="ARBA" id="ARBA00004651"/>
    </source>
</evidence>
<dbReference type="RefSeq" id="WP_066108970.1">
    <property type="nucleotide sequence ID" value="NZ_JTJL01000048.1"/>
</dbReference>
<evidence type="ECO:0000256" key="4">
    <source>
        <dbReference type="ARBA" id="ARBA00022989"/>
    </source>
</evidence>
<proteinExistence type="predicted"/>
<comment type="subcellular location">
    <subcellularLocation>
        <location evidence="1">Cell membrane</location>
        <topology evidence="1">Multi-pass membrane protein</topology>
    </subcellularLocation>
</comment>
<dbReference type="PATRIC" id="fig|505341.3.peg.1768"/>
<dbReference type="InterPro" id="IPR051258">
    <property type="entry name" value="Diverse_Substrate_Transporter"/>
</dbReference>
<dbReference type="OrthoDB" id="8370318at2"/>
<name>A0A1A7NSJ8_9PAST</name>
<feature type="domain" description="EamA" evidence="7">
    <location>
        <begin position="152"/>
        <end position="280"/>
    </location>
</feature>
<evidence type="ECO:0000256" key="6">
    <source>
        <dbReference type="SAM" id="Phobius"/>
    </source>
</evidence>
<evidence type="ECO:0000259" key="7">
    <source>
        <dbReference type="Pfam" id="PF00892"/>
    </source>
</evidence>
<feature type="transmembrane region" description="Helical" evidence="6">
    <location>
        <begin position="150"/>
        <end position="166"/>
    </location>
</feature>
<protein>
    <submittedName>
        <fullName evidence="8">RhaT protein</fullName>
    </submittedName>
</protein>
<reference evidence="8 9" key="1">
    <citation type="submission" date="2014-11" db="EMBL/GenBank/DDBJ databases">
        <title>Pan-genome of Gallibacterium spp.</title>
        <authorList>
            <person name="Kudirkiene E."/>
            <person name="Bojesen A.M."/>
        </authorList>
    </citation>
    <scope>NUCLEOTIDE SEQUENCE [LARGE SCALE GENOMIC DNA]</scope>
    <source>
        <strain evidence="8 9">F150</strain>
    </source>
</reference>
<organism evidence="8 9">
    <name type="scientific">Gallibacterium salpingitidis</name>
    <dbReference type="NCBI Taxonomy" id="505341"/>
    <lineage>
        <taxon>Bacteria</taxon>
        <taxon>Pseudomonadati</taxon>
        <taxon>Pseudomonadota</taxon>
        <taxon>Gammaproteobacteria</taxon>
        <taxon>Pasteurellales</taxon>
        <taxon>Pasteurellaceae</taxon>
        <taxon>Gallibacterium</taxon>
    </lineage>
</organism>
<keyword evidence="4 6" id="KW-1133">Transmembrane helix</keyword>
<dbReference type="InterPro" id="IPR037185">
    <property type="entry name" value="EmrE-like"/>
</dbReference>
<dbReference type="Gene3D" id="1.10.3730.20">
    <property type="match status" value="1"/>
</dbReference>
<feature type="domain" description="EamA" evidence="7">
    <location>
        <begin position="7"/>
        <end position="137"/>
    </location>
</feature>
<keyword evidence="2" id="KW-1003">Cell membrane</keyword>
<feature type="transmembrane region" description="Helical" evidence="6">
    <location>
        <begin position="12"/>
        <end position="30"/>
    </location>
</feature>
<feature type="transmembrane region" description="Helical" evidence="6">
    <location>
        <begin position="67"/>
        <end position="89"/>
    </location>
</feature>
<dbReference type="GO" id="GO:0005886">
    <property type="term" value="C:plasma membrane"/>
    <property type="evidence" value="ECO:0007669"/>
    <property type="project" value="UniProtKB-SubCell"/>
</dbReference>
<evidence type="ECO:0000313" key="9">
    <source>
        <dbReference type="Proteomes" id="UP000092649"/>
    </source>
</evidence>
<comment type="caution">
    <text evidence="8">The sequence shown here is derived from an EMBL/GenBank/DDBJ whole genome shotgun (WGS) entry which is preliminary data.</text>
</comment>
<feature type="transmembrane region" description="Helical" evidence="6">
    <location>
        <begin position="36"/>
        <end position="55"/>
    </location>
</feature>
<dbReference type="Pfam" id="PF00892">
    <property type="entry name" value="EamA"/>
    <property type="match status" value="2"/>
</dbReference>
<accession>A0A1A7NSJ8</accession>
<evidence type="ECO:0000313" key="8">
    <source>
        <dbReference type="EMBL" id="OBW92481.1"/>
    </source>
</evidence>
<dbReference type="EMBL" id="JTJL01000048">
    <property type="protein sequence ID" value="OBW92481.1"/>
    <property type="molecule type" value="Genomic_DNA"/>
</dbReference>
<dbReference type="PANTHER" id="PTHR42920:SF5">
    <property type="entry name" value="EAMA DOMAIN-CONTAINING PROTEIN"/>
    <property type="match status" value="1"/>
</dbReference>
<evidence type="ECO:0000256" key="5">
    <source>
        <dbReference type="ARBA" id="ARBA00023136"/>
    </source>
</evidence>
<dbReference type="PANTHER" id="PTHR42920">
    <property type="entry name" value="OS03G0707200 PROTEIN-RELATED"/>
    <property type="match status" value="1"/>
</dbReference>
<dbReference type="SUPFAM" id="SSF103481">
    <property type="entry name" value="Multidrug resistance efflux transporter EmrE"/>
    <property type="match status" value="2"/>
</dbReference>
<feature type="transmembrane region" description="Helical" evidence="6">
    <location>
        <begin position="265"/>
        <end position="283"/>
    </location>
</feature>
<evidence type="ECO:0000256" key="2">
    <source>
        <dbReference type="ARBA" id="ARBA00022475"/>
    </source>
</evidence>
<feature type="transmembrane region" description="Helical" evidence="6">
    <location>
        <begin position="95"/>
        <end position="115"/>
    </location>
</feature>